<dbReference type="GO" id="GO:0003677">
    <property type="term" value="F:DNA binding"/>
    <property type="evidence" value="ECO:0007669"/>
    <property type="project" value="UniProtKB-UniRule"/>
</dbReference>
<proteinExistence type="inferred from homology"/>
<comment type="PTM">
    <text evidence="11">Upon Fe-S cluster removal intramolecular disulfide bonds are formed.</text>
</comment>
<dbReference type="EMBL" id="CP021354">
    <property type="protein sequence ID" value="AWK70370.1"/>
    <property type="molecule type" value="Genomic_DNA"/>
</dbReference>
<accession>A0A2S2BP16</accession>
<keyword evidence="10 11" id="KW-0804">Transcription</keyword>
<reference evidence="13 14" key="1">
    <citation type="submission" date="2017-05" db="EMBL/GenBank/DDBJ databases">
        <title>Isolation of Rhodococcus sp. S2-17 biodegrading of BP-3.</title>
        <authorList>
            <person name="Lee Y."/>
            <person name="Kim K.H."/>
            <person name="Chun B.H."/>
            <person name="Jung H.S."/>
            <person name="Jeon C.O."/>
        </authorList>
    </citation>
    <scope>NUCLEOTIDE SEQUENCE [LARGE SCALE GENOMIC DNA]</scope>
    <source>
        <strain evidence="13 14">S2-17</strain>
    </source>
</reference>
<comment type="cofactor">
    <cofactor evidence="11">
        <name>[4Fe-4S] cluster</name>
        <dbReference type="ChEBI" id="CHEBI:49883"/>
    </cofactor>
    <text evidence="11">Binds 1 [4Fe-4S] cluster per subunit. Following nitrosylation of the [4Fe-4S] cluster binds 1 [4Fe-8(NO)] cluster per subunit.</text>
</comment>
<feature type="domain" description="4Fe-4S Wbl-type" evidence="12">
    <location>
        <begin position="23"/>
        <end position="87"/>
    </location>
</feature>
<feature type="binding site" evidence="11">
    <location>
        <position position="63"/>
    </location>
    <ligand>
        <name>[4Fe-4S] cluster</name>
        <dbReference type="ChEBI" id="CHEBI:49883"/>
    </ligand>
</feature>
<evidence type="ECO:0000313" key="14">
    <source>
        <dbReference type="Proteomes" id="UP000245711"/>
    </source>
</evidence>
<keyword evidence="8 11" id="KW-0238">DNA-binding</keyword>
<dbReference type="GO" id="GO:0047134">
    <property type="term" value="F:protein-disulfide reductase [NAD(P)H] activity"/>
    <property type="evidence" value="ECO:0007669"/>
    <property type="project" value="TreeGrafter"/>
</dbReference>
<dbReference type="GO" id="GO:0005737">
    <property type="term" value="C:cytoplasm"/>
    <property type="evidence" value="ECO:0007669"/>
    <property type="project" value="UniProtKB-SubCell"/>
</dbReference>
<dbReference type="Pfam" id="PF02467">
    <property type="entry name" value="Whib"/>
    <property type="match status" value="1"/>
</dbReference>
<keyword evidence="6 11" id="KW-0411">Iron-sulfur</keyword>
<comment type="PTM">
    <text evidence="11">The Fe-S cluster can be nitrosylated by nitric oxide (NO).</text>
</comment>
<evidence type="ECO:0000256" key="2">
    <source>
        <dbReference type="ARBA" id="ARBA00006597"/>
    </source>
</evidence>
<evidence type="ECO:0000256" key="8">
    <source>
        <dbReference type="ARBA" id="ARBA00023125"/>
    </source>
</evidence>
<dbReference type="GO" id="GO:0035731">
    <property type="term" value="F:dinitrosyl-iron complex binding"/>
    <property type="evidence" value="ECO:0007669"/>
    <property type="project" value="UniProtKB-UniRule"/>
</dbReference>
<dbReference type="PANTHER" id="PTHR38839">
    <property type="entry name" value="TRANSCRIPTIONAL REGULATOR WHID-RELATED"/>
    <property type="match status" value="1"/>
</dbReference>
<evidence type="ECO:0000256" key="4">
    <source>
        <dbReference type="ARBA" id="ARBA00022723"/>
    </source>
</evidence>
<evidence type="ECO:0000313" key="13">
    <source>
        <dbReference type="EMBL" id="AWK70370.1"/>
    </source>
</evidence>
<gene>
    <name evidence="11" type="primary">whiB</name>
    <name evidence="13" type="ORF">CBI38_01100</name>
</gene>
<keyword evidence="4 11" id="KW-0479">Metal-binding</keyword>
<dbReference type="GO" id="GO:0051539">
    <property type="term" value="F:4 iron, 4 sulfur cluster binding"/>
    <property type="evidence" value="ECO:0007669"/>
    <property type="project" value="UniProtKB-UniRule"/>
</dbReference>
<comment type="similarity">
    <text evidence="2 11">Belongs to the WhiB family.</text>
</comment>
<organism evidence="13 14">
    <name type="scientific">Rhodococcus oxybenzonivorans</name>
    <dbReference type="NCBI Taxonomy" id="1990687"/>
    <lineage>
        <taxon>Bacteria</taxon>
        <taxon>Bacillati</taxon>
        <taxon>Actinomycetota</taxon>
        <taxon>Actinomycetes</taxon>
        <taxon>Mycobacteriales</taxon>
        <taxon>Nocardiaceae</taxon>
        <taxon>Rhodococcus</taxon>
    </lineage>
</organism>
<dbReference type="GO" id="GO:0046872">
    <property type="term" value="F:metal ion binding"/>
    <property type="evidence" value="ECO:0007669"/>
    <property type="project" value="UniProtKB-KW"/>
</dbReference>
<dbReference type="RefSeq" id="WP_109325669.1">
    <property type="nucleotide sequence ID" value="NZ_CP021354.1"/>
</dbReference>
<evidence type="ECO:0000256" key="5">
    <source>
        <dbReference type="ARBA" id="ARBA00023004"/>
    </source>
</evidence>
<evidence type="ECO:0000259" key="12">
    <source>
        <dbReference type="PROSITE" id="PS51674"/>
    </source>
</evidence>
<evidence type="ECO:0000256" key="1">
    <source>
        <dbReference type="ARBA" id="ARBA00004496"/>
    </source>
</evidence>
<evidence type="ECO:0000256" key="10">
    <source>
        <dbReference type="ARBA" id="ARBA00023163"/>
    </source>
</evidence>
<keyword evidence="11" id="KW-0963">Cytoplasm</keyword>
<sequence length="93" mass="10858">MPALTVRLPVPIAEEWDWQLSAACRDTDPAVFFHPDNERGEPRARRVRAAKQVCRRCPVRDRCLEYALGSSERHGIWGGYTEDERKKLRRPVR</sequence>
<keyword evidence="9 11" id="KW-1015">Disulfide bond</keyword>
<evidence type="ECO:0000256" key="6">
    <source>
        <dbReference type="ARBA" id="ARBA00023014"/>
    </source>
</evidence>
<dbReference type="OrthoDB" id="4954884at2"/>
<keyword evidence="3 11" id="KW-0004">4Fe-4S</keyword>
<evidence type="ECO:0000256" key="7">
    <source>
        <dbReference type="ARBA" id="ARBA00023015"/>
    </source>
</evidence>
<dbReference type="GO" id="GO:0045454">
    <property type="term" value="P:cell redox homeostasis"/>
    <property type="evidence" value="ECO:0007669"/>
    <property type="project" value="TreeGrafter"/>
</dbReference>
<keyword evidence="14" id="KW-1185">Reference proteome</keyword>
<dbReference type="Proteomes" id="UP000245711">
    <property type="component" value="Chromosome"/>
</dbReference>
<comment type="function">
    <text evidence="11">Acts as a transcriptional regulator. Probably redox-responsive. The apo- but not holo-form probably binds DNA.</text>
</comment>
<dbReference type="HAMAP" id="MF_01479">
    <property type="entry name" value="WhiB"/>
    <property type="match status" value="1"/>
</dbReference>
<feature type="binding site" evidence="11">
    <location>
        <position position="24"/>
    </location>
    <ligand>
        <name>[4Fe-4S] cluster</name>
        <dbReference type="ChEBI" id="CHEBI:49883"/>
    </ligand>
</feature>
<name>A0A2S2BP16_9NOCA</name>
<protein>
    <recommendedName>
        <fullName evidence="11">Transcriptional regulator WhiB</fullName>
    </recommendedName>
</protein>
<dbReference type="GO" id="GO:0045892">
    <property type="term" value="P:negative regulation of DNA-templated transcription"/>
    <property type="evidence" value="ECO:0007669"/>
    <property type="project" value="TreeGrafter"/>
</dbReference>
<evidence type="ECO:0000256" key="3">
    <source>
        <dbReference type="ARBA" id="ARBA00022485"/>
    </source>
</evidence>
<evidence type="ECO:0000256" key="9">
    <source>
        <dbReference type="ARBA" id="ARBA00023157"/>
    </source>
</evidence>
<evidence type="ECO:0000256" key="11">
    <source>
        <dbReference type="HAMAP-Rule" id="MF_01479"/>
    </source>
</evidence>
<dbReference type="InterPro" id="IPR003482">
    <property type="entry name" value="Whib"/>
</dbReference>
<dbReference type="KEGG" id="roz:CBI38_01100"/>
<feature type="binding site" evidence="11">
    <location>
        <position position="57"/>
    </location>
    <ligand>
        <name>[4Fe-4S] cluster</name>
        <dbReference type="ChEBI" id="CHEBI:49883"/>
    </ligand>
</feature>
<keyword evidence="5 11" id="KW-0408">Iron</keyword>
<comment type="subcellular location">
    <subcellularLocation>
        <location evidence="1 11">Cytoplasm</location>
    </subcellularLocation>
</comment>
<keyword evidence="7 11" id="KW-0805">Transcription regulation</keyword>
<feature type="binding site" evidence="11">
    <location>
        <position position="54"/>
    </location>
    <ligand>
        <name>[4Fe-4S] cluster</name>
        <dbReference type="ChEBI" id="CHEBI:49883"/>
    </ligand>
</feature>
<dbReference type="InterPro" id="IPR034768">
    <property type="entry name" value="4FE4S_WBL"/>
</dbReference>
<dbReference type="PROSITE" id="PS51674">
    <property type="entry name" value="4FE4S_WBL"/>
    <property type="match status" value="1"/>
</dbReference>
<dbReference type="AlphaFoldDB" id="A0A2S2BP16"/>